<dbReference type="Pfam" id="PF09912">
    <property type="entry name" value="DUF2141"/>
    <property type="match status" value="1"/>
</dbReference>
<dbReference type="InterPro" id="IPR018673">
    <property type="entry name" value="DUF2141"/>
</dbReference>
<protein>
    <submittedName>
        <fullName evidence="2">DUF2141 domain-containing protein</fullName>
    </submittedName>
</protein>
<feature type="signal peptide" evidence="1">
    <location>
        <begin position="1"/>
        <end position="18"/>
    </location>
</feature>
<feature type="chain" id="PRO_5021802142" evidence="1">
    <location>
        <begin position="19"/>
        <end position="138"/>
    </location>
</feature>
<keyword evidence="3" id="KW-1185">Reference proteome</keyword>
<dbReference type="EMBL" id="VHSF01000001">
    <property type="protein sequence ID" value="TRO66730.1"/>
    <property type="molecule type" value="Genomic_DNA"/>
</dbReference>
<sequence>MKTIAVLAAMLLGALVQAQTGTSGNISATVPNVSGTEGSVVFGLYSAETFMKAEPEFAVSADIIDGKAVAHFEDVPHGTYAILVMHDKNDNKKMDFDTNGMPLENYGSSGNGMSYGPPVWEDSKFDFDGTPKQLEIRF</sequence>
<accession>A0A550I6Y1</accession>
<dbReference type="RefSeq" id="WP_143409500.1">
    <property type="nucleotide sequence ID" value="NZ_VHSF01000001.1"/>
</dbReference>
<evidence type="ECO:0000256" key="1">
    <source>
        <dbReference type="SAM" id="SignalP"/>
    </source>
</evidence>
<gene>
    <name evidence="2" type="ORF">FGM01_02245</name>
</gene>
<evidence type="ECO:0000313" key="2">
    <source>
        <dbReference type="EMBL" id="TRO66730.1"/>
    </source>
</evidence>
<evidence type="ECO:0000313" key="3">
    <source>
        <dbReference type="Proteomes" id="UP000315131"/>
    </source>
</evidence>
<name>A0A550I6Y1_9FLAO</name>
<proteinExistence type="predicted"/>
<comment type="caution">
    <text evidence="2">The sequence shown here is derived from an EMBL/GenBank/DDBJ whole genome shotgun (WGS) entry which is preliminary data.</text>
</comment>
<keyword evidence="1" id="KW-0732">Signal</keyword>
<dbReference type="OrthoDB" id="9788332at2"/>
<dbReference type="Proteomes" id="UP000315131">
    <property type="component" value="Unassembled WGS sequence"/>
</dbReference>
<organism evidence="2 3">
    <name type="scientific">Christiangramia sabulilitoris</name>
    <dbReference type="NCBI Taxonomy" id="2583991"/>
    <lineage>
        <taxon>Bacteria</taxon>
        <taxon>Pseudomonadati</taxon>
        <taxon>Bacteroidota</taxon>
        <taxon>Flavobacteriia</taxon>
        <taxon>Flavobacteriales</taxon>
        <taxon>Flavobacteriaceae</taxon>
        <taxon>Christiangramia</taxon>
    </lineage>
</organism>
<reference evidence="2 3" key="1">
    <citation type="submission" date="2019-06" db="EMBL/GenBank/DDBJ databases">
        <title>Gramella sabulilitoris sp. nov., isolated from a marine sand.</title>
        <authorList>
            <person name="Yoon J.-H."/>
        </authorList>
    </citation>
    <scope>NUCLEOTIDE SEQUENCE [LARGE SCALE GENOMIC DNA]</scope>
    <source>
        <strain evidence="2 3">HSMS-1</strain>
    </source>
</reference>
<dbReference type="AlphaFoldDB" id="A0A550I6Y1"/>